<dbReference type="AlphaFoldDB" id="A0AAD7MNX0"/>
<protein>
    <submittedName>
        <fullName evidence="1">Uncharacterized protein</fullName>
    </submittedName>
</protein>
<dbReference type="EMBL" id="JARKIB010000195">
    <property type="protein sequence ID" value="KAJ7725397.1"/>
    <property type="molecule type" value="Genomic_DNA"/>
</dbReference>
<sequence>PRNSMVPVEAELCTRSAGESAAILFAVQNLPREMAINFQLKSRRTIQALITKLSSYADGDWVEVEDGHLLRAITAALRGRGTKCTFKEAGISNCDSMAMALALSREGLNEEIPTHLQVDIPRGYVMKGMKLKTGSQRTFYRAVKAMKPKPQHMKTTIMLDITRHAAWNLSGATPTDGQIWRSIRHQDITRTTRDFLWRCLHQAYKVGEHWRNIPTYEHYANCQVDEPMEHILLECDAPGREVLWNLAQELWEKKGYAWPEMNYGSVFACGLVDETAHLIWKFRCTT</sequence>
<reference evidence="1" key="1">
    <citation type="submission" date="2023-03" db="EMBL/GenBank/DDBJ databases">
        <title>Massive genome expansion in bonnet fungi (Mycena s.s.) driven by repeated elements and novel gene families across ecological guilds.</title>
        <authorList>
            <consortium name="Lawrence Berkeley National Laboratory"/>
            <person name="Harder C.B."/>
            <person name="Miyauchi S."/>
            <person name="Viragh M."/>
            <person name="Kuo A."/>
            <person name="Thoen E."/>
            <person name="Andreopoulos B."/>
            <person name="Lu D."/>
            <person name="Skrede I."/>
            <person name="Drula E."/>
            <person name="Henrissat B."/>
            <person name="Morin E."/>
            <person name="Kohler A."/>
            <person name="Barry K."/>
            <person name="LaButti K."/>
            <person name="Morin E."/>
            <person name="Salamov A."/>
            <person name="Lipzen A."/>
            <person name="Mereny Z."/>
            <person name="Hegedus B."/>
            <person name="Baldrian P."/>
            <person name="Stursova M."/>
            <person name="Weitz H."/>
            <person name="Taylor A."/>
            <person name="Grigoriev I.V."/>
            <person name="Nagy L.G."/>
            <person name="Martin F."/>
            <person name="Kauserud H."/>
        </authorList>
    </citation>
    <scope>NUCLEOTIDE SEQUENCE</scope>
    <source>
        <strain evidence="1">CBHHK182m</strain>
    </source>
</reference>
<evidence type="ECO:0000313" key="1">
    <source>
        <dbReference type="EMBL" id="KAJ7725397.1"/>
    </source>
</evidence>
<keyword evidence="2" id="KW-1185">Reference proteome</keyword>
<gene>
    <name evidence="1" type="ORF">B0H16DRAFT_1332721</name>
</gene>
<feature type="non-terminal residue" evidence="1">
    <location>
        <position position="286"/>
    </location>
</feature>
<evidence type="ECO:0000313" key="2">
    <source>
        <dbReference type="Proteomes" id="UP001215598"/>
    </source>
</evidence>
<comment type="caution">
    <text evidence="1">The sequence shown here is derived from an EMBL/GenBank/DDBJ whole genome shotgun (WGS) entry which is preliminary data.</text>
</comment>
<accession>A0AAD7MNX0</accession>
<organism evidence="1 2">
    <name type="scientific">Mycena metata</name>
    <dbReference type="NCBI Taxonomy" id="1033252"/>
    <lineage>
        <taxon>Eukaryota</taxon>
        <taxon>Fungi</taxon>
        <taxon>Dikarya</taxon>
        <taxon>Basidiomycota</taxon>
        <taxon>Agaricomycotina</taxon>
        <taxon>Agaricomycetes</taxon>
        <taxon>Agaricomycetidae</taxon>
        <taxon>Agaricales</taxon>
        <taxon>Marasmiineae</taxon>
        <taxon>Mycenaceae</taxon>
        <taxon>Mycena</taxon>
    </lineage>
</organism>
<dbReference type="Proteomes" id="UP001215598">
    <property type="component" value="Unassembled WGS sequence"/>
</dbReference>
<proteinExistence type="predicted"/>
<name>A0AAD7MNX0_9AGAR</name>